<dbReference type="Proteomes" id="UP000006591">
    <property type="component" value="Chromosome 11"/>
</dbReference>
<evidence type="ECO:0000313" key="3">
    <source>
        <dbReference type="Proteomes" id="UP000006591"/>
    </source>
</evidence>
<dbReference type="AlphaFoldDB" id="A0A0E0J0Q8"/>
<feature type="region of interest" description="Disordered" evidence="1">
    <location>
        <begin position="43"/>
        <end position="86"/>
    </location>
</feature>
<proteinExistence type="predicted"/>
<feature type="compositionally biased region" description="Basic and acidic residues" evidence="1">
    <location>
        <begin position="109"/>
        <end position="122"/>
    </location>
</feature>
<sequence length="145" mass="15626">MGVDRGEGIPKTKIGAWNSFEATFCRGRVIGCCSARGRVVGGQLPQSDGSCGWRGGTHRRGPVSRSSGRRGGREASAALGPRAEGRRKGWVWARLRWESGASGGSSEGSGERGWEEGRDRGSQKGRWRAFEALILREDPKSNLTP</sequence>
<feature type="compositionally biased region" description="Basic residues" evidence="1">
    <location>
        <begin position="56"/>
        <end position="70"/>
    </location>
</feature>
<evidence type="ECO:0000313" key="2">
    <source>
        <dbReference type="EnsemblPlants" id="ONIVA11G09560.1"/>
    </source>
</evidence>
<reference evidence="2" key="2">
    <citation type="submission" date="2018-04" db="EMBL/GenBank/DDBJ databases">
        <title>OnivRS2 (Oryza nivara Reference Sequence Version 2).</title>
        <authorList>
            <person name="Zhang J."/>
            <person name="Kudrna D."/>
            <person name="Lee S."/>
            <person name="Talag J."/>
            <person name="Rajasekar S."/>
            <person name="Welchert J."/>
            <person name="Hsing Y.-I."/>
            <person name="Wing R.A."/>
        </authorList>
    </citation>
    <scope>NUCLEOTIDE SEQUENCE [LARGE SCALE GENOMIC DNA]</scope>
    <source>
        <strain evidence="2">SL10</strain>
    </source>
</reference>
<accession>A0A0E0J0Q8</accession>
<feature type="region of interest" description="Disordered" evidence="1">
    <location>
        <begin position="99"/>
        <end position="125"/>
    </location>
</feature>
<reference evidence="2" key="1">
    <citation type="submission" date="2015-04" db="UniProtKB">
        <authorList>
            <consortium name="EnsemblPlants"/>
        </authorList>
    </citation>
    <scope>IDENTIFICATION</scope>
    <source>
        <strain evidence="2">SL10</strain>
    </source>
</reference>
<dbReference type="Gramene" id="ONIVA11G09560.1">
    <property type="protein sequence ID" value="ONIVA11G09560.1"/>
    <property type="gene ID" value="ONIVA11G09560"/>
</dbReference>
<keyword evidence="3" id="KW-1185">Reference proteome</keyword>
<dbReference type="EnsemblPlants" id="ONIVA11G09560.1">
    <property type="protein sequence ID" value="ONIVA11G09560.1"/>
    <property type="gene ID" value="ONIVA11G09560"/>
</dbReference>
<protein>
    <submittedName>
        <fullName evidence="2">Uncharacterized protein</fullName>
    </submittedName>
</protein>
<dbReference type="OMA" id="WVWARLR"/>
<dbReference type="HOGENOM" id="CLU_149620_0_0_1"/>
<evidence type="ECO:0000256" key="1">
    <source>
        <dbReference type="SAM" id="MobiDB-lite"/>
    </source>
</evidence>
<name>A0A0E0J0Q8_ORYNI</name>
<organism evidence="2">
    <name type="scientific">Oryza nivara</name>
    <name type="common">Indian wild rice</name>
    <name type="synonym">Oryza sativa f. spontanea</name>
    <dbReference type="NCBI Taxonomy" id="4536"/>
    <lineage>
        <taxon>Eukaryota</taxon>
        <taxon>Viridiplantae</taxon>
        <taxon>Streptophyta</taxon>
        <taxon>Embryophyta</taxon>
        <taxon>Tracheophyta</taxon>
        <taxon>Spermatophyta</taxon>
        <taxon>Magnoliopsida</taxon>
        <taxon>Liliopsida</taxon>
        <taxon>Poales</taxon>
        <taxon>Poaceae</taxon>
        <taxon>BOP clade</taxon>
        <taxon>Oryzoideae</taxon>
        <taxon>Oryzeae</taxon>
        <taxon>Oryzinae</taxon>
        <taxon>Oryza</taxon>
    </lineage>
</organism>